<evidence type="ECO:0000313" key="3">
    <source>
        <dbReference type="Proteomes" id="UP001166293"/>
    </source>
</evidence>
<accession>A0ABS6N2Y9</accession>
<dbReference type="RefSeq" id="WP_217776248.1">
    <property type="nucleotide sequence ID" value="NZ_JAHRWL010000001.1"/>
</dbReference>
<dbReference type="Pfam" id="PF12224">
    <property type="entry name" value="Amidoligase_2"/>
    <property type="match status" value="1"/>
</dbReference>
<comment type="caution">
    <text evidence="2">The sequence shown here is derived from an EMBL/GenBank/DDBJ whole genome shotgun (WGS) entry which is preliminary data.</text>
</comment>
<keyword evidence="3" id="KW-1185">Reference proteome</keyword>
<dbReference type="Proteomes" id="UP001166293">
    <property type="component" value="Unassembled WGS sequence"/>
</dbReference>
<feature type="region of interest" description="Disordered" evidence="1">
    <location>
        <begin position="1"/>
        <end position="23"/>
    </location>
</feature>
<name>A0ABS6N2Y9_9RHOB</name>
<protein>
    <submittedName>
        <fullName evidence="2">Amidoligase family protein</fullName>
    </submittedName>
</protein>
<sequence length="315" mass="34821">MNARTHRTLTPLPVAETTDGQPRRNGVEIELSGLAETEVVQIVETCLGGRAEQREQHRWSVEDTRIGTVVVELDTRFAKGDPSQIAELALDAAKSVVPVEIITEPLGPEAFEQVPKLMDALNEAGAKGTSDGVLLGFGIHFNPEIAGFDHPHTARTIVAYGLLESWMRDAQPVDPSRRLLPFIQPWPENLADALARAPDASLSTLRDHYARHVSDRNFGLDLLPLFRAFDPDAFDRAFGDVDSASRPAFHFRLPDCRVGEGDWSIADEWDRWVLVERLAANGELLHRLAEARRTSADNWIAATQALIGKDGTALW</sequence>
<organism evidence="2 3">
    <name type="scientific">Thalassococcus arenae</name>
    <dbReference type="NCBI Taxonomy" id="2851652"/>
    <lineage>
        <taxon>Bacteria</taxon>
        <taxon>Pseudomonadati</taxon>
        <taxon>Pseudomonadota</taxon>
        <taxon>Alphaproteobacteria</taxon>
        <taxon>Rhodobacterales</taxon>
        <taxon>Roseobacteraceae</taxon>
        <taxon>Thalassococcus</taxon>
    </lineage>
</organism>
<dbReference type="InterPro" id="IPR022025">
    <property type="entry name" value="Amidoligase_2"/>
</dbReference>
<dbReference type="EMBL" id="JAHRWL010000001">
    <property type="protein sequence ID" value="MBV2358381.1"/>
    <property type="molecule type" value="Genomic_DNA"/>
</dbReference>
<evidence type="ECO:0000313" key="2">
    <source>
        <dbReference type="EMBL" id="MBV2358381.1"/>
    </source>
</evidence>
<gene>
    <name evidence="2" type="ORF">KUH32_01215</name>
</gene>
<proteinExistence type="predicted"/>
<reference evidence="2" key="1">
    <citation type="submission" date="2021-06" db="EMBL/GenBank/DDBJ databases">
        <title>Thalassococcus sp. CAU 1522 isolated from sea sand, Republic of Korea.</title>
        <authorList>
            <person name="Kim W."/>
        </authorList>
    </citation>
    <scope>NUCLEOTIDE SEQUENCE</scope>
    <source>
        <strain evidence="2">CAU 1522</strain>
    </source>
</reference>
<evidence type="ECO:0000256" key="1">
    <source>
        <dbReference type="SAM" id="MobiDB-lite"/>
    </source>
</evidence>